<feature type="domain" description="Alpha-macroglobulin receptor-binding" evidence="7">
    <location>
        <begin position="1288"/>
        <end position="1374"/>
    </location>
</feature>
<dbReference type="PANTHER" id="PTHR11412:SF136">
    <property type="entry name" value="CD109 ANTIGEN"/>
    <property type="match status" value="1"/>
</dbReference>
<gene>
    <name evidence="8" type="ORF">CHIRRI_LOCUS5287</name>
</gene>
<dbReference type="Pfam" id="PF07678">
    <property type="entry name" value="TED_complement"/>
    <property type="match status" value="1"/>
</dbReference>
<evidence type="ECO:0000259" key="7">
    <source>
        <dbReference type="SMART" id="SM01361"/>
    </source>
</evidence>
<dbReference type="Pfam" id="PF07677">
    <property type="entry name" value="A2M_recep"/>
    <property type="match status" value="1"/>
</dbReference>
<dbReference type="SUPFAM" id="SSF49410">
    <property type="entry name" value="Alpha-macroglobulin receptor domain"/>
    <property type="match status" value="1"/>
</dbReference>
<dbReference type="InterPro" id="IPR050473">
    <property type="entry name" value="A2M/Complement_sys"/>
</dbReference>
<sequence length="1378" mass="151938">MKLTLLICIILPLSVFGQLKPLPPVSAEDNQRIIPKSIFTVVAPGTIRKAVPYNIFIRGIDIQEAIILNIKINGKSESGTFVNIVKSATISSDKADLLIDFDTSAITKGAYILFVEGKGFAEKRSLTYITKEYSFLLQLSKAIFLPGDLLQFRAFAVDSETRAVAPKCSSVVTISDANGNAIVSFKNIAFDNGKYENQLELSSKAGLGIWKLKIQCDDEVVFKEFEVAEYALPLVEGSLVIPENIPFKFGKVPITVEVSYTFGGDPSGTATVIIQRNSQITLKRVVVVNSGVATFDVNIVEDLKVNQMDYAAFQANLVFEDPLTGDTITDEKHFVIRPYAFYTYPKGDSNIKPGTPYKFTIALKRYDGSPASAGVQIQVIPQSPSTLPSQTLAIGADGSVSSSFDIPAYTQLLSLKIQADDTADNSLIASVEQKISDNYLQIEVLTEAPELGEPVYLKIKSGQSVEYVMIHIVSKGVLVETSKVSFDSDENEDNDPNTVVYSFTPSFSHAPKASILAYYINKNGDFVTTQFNLLLERNLPNYLKISPATLQVRPAVNINLNIESYIGSTVSLVAMDQRLLLLRDGSNITKQNIIDDIQKYARNIIQLNWGNIAGYEYNFGAMGLFVFTNIPRPSARSINRPEVNLVQKFSNLPTEKKTKEIKIREDFRETFLWRDVSISNSANDYDDDTKGLEVISEKVPQSITTYLIYGVAMSTQNGMGLSDNVPSVTIFLPFFLSVELPYSVKRNEVLVQDIIVFNYLKKVQAVDIRITKQLGYEAVDLDKYGWKDINGFYIKTVTTKVALNIKLEFAMRPKTLGFIPFEVTAKGPLAGDGIKKQLRVIPEGISRSITSSVFLALDSRTSTIQSQLSCNFPDSAYQDTSSISATVVGDTFGKALSNLDKLINMPGGCGEQTMLSLAPDIAIYDYLSVSGKLTTALKETLQKYILAGYQNELRYQRTDGSFSAFGNKDKSGSTWLTAYVVEYFYFAKDIISIDSNTIKRGADFVQQQQSIDGSFKEPGKVIHADMQGGSGAGIGLTAYCVIMFTIILPRHPEYTATRDKAVNYLEDNFSTNSTVYELGIIANALIFAKSSKADTAYSLFDSKKTETTSVLYWVLPGPPSPRYQPRSLDIEVTAYGLLANIKRSGEYATILKIVKYLVSKSNNLGGYSSSQDTVMALYALSQVGKAYSINANVKLTLAPDVGSSISTNIEFTNLLAVQSFELNSAARKIDITATTSDSGLAIVSLICNFYEDPNKVIPVFNVTYNLNLSSTHKMTMNVCANYIPKGTSNMAIMIVRLPSGYIYNDCNCHKNTEVSKTEVTNQGSKVTFYFNSITNINSCVFVNAYRVKFVAELKPATIEVYDYYDTSKQGMTSYQVPV</sequence>
<protein>
    <submittedName>
        <fullName evidence="8">Uncharacterized protein</fullName>
    </submittedName>
</protein>
<dbReference type="InterPro" id="IPR013783">
    <property type="entry name" value="Ig-like_fold"/>
</dbReference>
<feature type="chain" id="PRO_5040347964" evidence="4">
    <location>
        <begin position="18"/>
        <end position="1378"/>
    </location>
</feature>
<dbReference type="Pfam" id="PF00207">
    <property type="entry name" value="A2M"/>
    <property type="match status" value="1"/>
</dbReference>
<feature type="domain" description="Alpha-2-macroglobulin" evidence="6">
    <location>
        <begin position="670"/>
        <end position="770"/>
    </location>
</feature>
<evidence type="ECO:0000313" key="8">
    <source>
        <dbReference type="EMBL" id="CAG9802376.1"/>
    </source>
</evidence>
<reference evidence="8" key="2">
    <citation type="submission" date="2022-10" db="EMBL/GenBank/DDBJ databases">
        <authorList>
            <consortium name="ENA_rothamsted_submissions"/>
            <consortium name="culmorum"/>
            <person name="King R."/>
        </authorList>
    </citation>
    <scope>NUCLEOTIDE SEQUENCE</scope>
</reference>
<dbReference type="Gene3D" id="2.60.40.1930">
    <property type="match status" value="2"/>
</dbReference>
<dbReference type="SMART" id="SM01361">
    <property type="entry name" value="A2M_recep"/>
    <property type="match status" value="1"/>
</dbReference>
<dbReference type="SMART" id="SM01360">
    <property type="entry name" value="A2M"/>
    <property type="match status" value="1"/>
</dbReference>
<feature type="domain" description="Alpha-2-macroglobulin bait region" evidence="5">
    <location>
        <begin position="440"/>
        <end position="582"/>
    </location>
</feature>
<dbReference type="SUPFAM" id="SSF48239">
    <property type="entry name" value="Terpenoid cyclases/Protein prenyltransferases"/>
    <property type="match status" value="1"/>
</dbReference>
<evidence type="ECO:0000313" key="9">
    <source>
        <dbReference type="Proteomes" id="UP001153620"/>
    </source>
</evidence>
<evidence type="ECO:0000259" key="5">
    <source>
        <dbReference type="SMART" id="SM01359"/>
    </source>
</evidence>
<dbReference type="SMART" id="SM01359">
    <property type="entry name" value="A2M_N_2"/>
    <property type="match status" value="1"/>
</dbReference>
<dbReference type="InterPro" id="IPR001599">
    <property type="entry name" value="Macroglobln_a2"/>
</dbReference>
<evidence type="ECO:0000256" key="1">
    <source>
        <dbReference type="ARBA" id="ARBA00022729"/>
    </source>
</evidence>
<dbReference type="SMART" id="SM01419">
    <property type="entry name" value="Thiol-ester_cl"/>
    <property type="match status" value="1"/>
</dbReference>
<keyword evidence="3" id="KW-1015">Disulfide bond</keyword>
<feature type="signal peptide" evidence="4">
    <location>
        <begin position="1"/>
        <end position="17"/>
    </location>
</feature>
<dbReference type="PROSITE" id="PS00477">
    <property type="entry name" value="ALPHA_2_MACROGLOBULIN"/>
    <property type="match status" value="1"/>
</dbReference>
<reference evidence="8" key="1">
    <citation type="submission" date="2022-01" db="EMBL/GenBank/DDBJ databases">
        <authorList>
            <person name="King R."/>
        </authorList>
    </citation>
    <scope>NUCLEOTIDE SEQUENCE</scope>
</reference>
<dbReference type="InterPro" id="IPR019742">
    <property type="entry name" value="MacrogloblnA2_CS"/>
</dbReference>
<dbReference type="InterPro" id="IPR008930">
    <property type="entry name" value="Terpenoid_cyclase/PrenylTrfase"/>
</dbReference>
<dbReference type="Gene3D" id="1.50.10.20">
    <property type="match status" value="1"/>
</dbReference>
<dbReference type="Gene3D" id="6.20.50.160">
    <property type="match status" value="1"/>
</dbReference>
<dbReference type="OrthoDB" id="7790879at2759"/>
<keyword evidence="1 4" id="KW-0732">Signal</keyword>
<dbReference type="Gene3D" id="2.60.40.690">
    <property type="entry name" value="Alpha-macroglobulin, receptor-binding domain"/>
    <property type="match status" value="1"/>
</dbReference>
<evidence type="ECO:0000256" key="2">
    <source>
        <dbReference type="ARBA" id="ARBA00022966"/>
    </source>
</evidence>
<dbReference type="GO" id="GO:0004866">
    <property type="term" value="F:endopeptidase inhibitor activity"/>
    <property type="evidence" value="ECO:0007669"/>
    <property type="project" value="InterPro"/>
</dbReference>
<dbReference type="EMBL" id="OU895878">
    <property type="protein sequence ID" value="CAG9802376.1"/>
    <property type="molecule type" value="Genomic_DNA"/>
</dbReference>
<dbReference type="InterPro" id="IPR011625">
    <property type="entry name" value="A2M_N_BRD"/>
</dbReference>
<dbReference type="Gene3D" id="2.60.40.10">
    <property type="entry name" value="Immunoglobulins"/>
    <property type="match status" value="2"/>
</dbReference>
<keyword evidence="2" id="KW-0882">Thioester bond</keyword>
<dbReference type="Gene3D" id="2.60.120.1540">
    <property type="match status" value="1"/>
</dbReference>
<dbReference type="InterPro" id="IPR011626">
    <property type="entry name" value="Alpha-macroglobulin_TED"/>
</dbReference>
<dbReference type="PANTHER" id="PTHR11412">
    <property type="entry name" value="MACROGLOBULIN / COMPLEMENT"/>
    <property type="match status" value="1"/>
</dbReference>
<dbReference type="Gene3D" id="2.60.40.2950">
    <property type="match status" value="1"/>
</dbReference>
<dbReference type="GO" id="GO:0005615">
    <property type="term" value="C:extracellular space"/>
    <property type="evidence" value="ECO:0007669"/>
    <property type="project" value="InterPro"/>
</dbReference>
<dbReference type="Pfam" id="PF07703">
    <property type="entry name" value="A2M_BRD"/>
    <property type="match status" value="1"/>
</dbReference>
<evidence type="ECO:0000256" key="4">
    <source>
        <dbReference type="SAM" id="SignalP"/>
    </source>
</evidence>
<dbReference type="Gene3D" id="2.20.130.20">
    <property type="match status" value="1"/>
</dbReference>
<name>A0A9N9WNA0_9DIPT</name>
<proteinExistence type="predicted"/>
<dbReference type="InterPro" id="IPR036595">
    <property type="entry name" value="A-macroglobulin_rcpt-bd_sf"/>
</dbReference>
<organism evidence="8 9">
    <name type="scientific">Chironomus riparius</name>
    <dbReference type="NCBI Taxonomy" id="315576"/>
    <lineage>
        <taxon>Eukaryota</taxon>
        <taxon>Metazoa</taxon>
        <taxon>Ecdysozoa</taxon>
        <taxon>Arthropoda</taxon>
        <taxon>Hexapoda</taxon>
        <taxon>Insecta</taxon>
        <taxon>Pterygota</taxon>
        <taxon>Neoptera</taxon>
        <taxon>Endopterygota</taxon>
        <taxon>Diptera</taxon>
        <taxon>Nematocera</taxon>
        <taxon>Chironomoidea</taxon>
        <taxon>Chironomidae</taxon>
        <taxon>Chironominae</taxon>
        <taxon>Chironomus</taxon>
    </lineage>
</organism>
<evidence type="ECO:0000259" key="6">
    <source>
        <dbReference type="SMART" id="SM01360"/>
    </source>
</evidence>
<evidence type="ECO:0000256" key="3">
    <source>
        <dbReference type="ARBA" id="ARBA00023157"/>
    </source>
</evidence>
<keyword evidence="9" id="KW-1185">Reference proteome</keyword>
<dbReference type="Proteomes" id="UP001153620">
    <property type="component" value="Chromosome 2"/>
</dbReference>
<dbReference type="InterPro" id="IPR047565">
    <property type="entry name" value="Alpha-macroglob_thiol-ester_cl"/>
</dbReference>
<dbReference type="Gene3D" id="2.60.40.1940">
    <property type="match status" value="1"/>
</dbReference>
<accession>A0A9N9WNA0</accession>
<dbReference type="InterPro" id="IPR009048">
    <property type="entry name" value="A-macroglobulin_rcpt-bd"/>
</dbReference>